<keyword evidence="3" id="KW-1185">Reference proteome</keyword>
<reference evidence="3" key="1">
    <citation type="submission" date="2023-07" db="EMBL/GenBank/DDBJ databases">
        <title>30 novel species of actinomycetes from the DSMZ collection.</title>
        <authorList>
            <person name="Nouioui I."/>
        </authorList>
    </citation>
    <scope>NUCLEOTIDE SEQUENCE [LARGE SCALE GENOMIC DNA]</scope>
    <source>
        <strain evidence="3">DSM 44915</strain>
    </source>
</reference>
<sequence length="291" mass="30702">MRRRGTVAALCATTVLLGGCGSESRPDAETDRTAEESFTDKGSGGTTDGHPDGDDDGDGADGGDSAGGDNGEGDEAIGALPDEYTFTPNPDRLPTTAAQARELTSGAQLAPEIWWPGLAEDDPHEVAGTWTVLGDDCVWSRQRLPETVLDSLTRRYLLPATDTLGEAQATVTVSAHRSDADAEAEMDATLQESFRCPEQDLGTGARLSGLMSLEYPADEVLNADASLFEMGQWTGADGVESHQYLWVKSRIGPVTAAVSVRGGSGHDTNELTRMAAEGLARVLYAIELELT</sequence>
<dbReference type="Proteomes" id="UP001183410">
    <property type="component" value="Unassembled WGS sequence"/>
</dbReference>
<name>A0ABU2JRW3_9ACTN</name>
<proteinExistence type="predicted"/>
<accession>A0ABU2JRW3</accession>
<organism evidence="2 3">
    <name type="scientific">Streptomyces chisholmiae</name>
    <dbReference type="NCBI Taxonomy" id="3075540"/>
    <lineage>
        <taxon>Bacteria</taxon>
        <taxon>Bacillati</taxon>
        <taxon>Actinomycetota</taxon>
        <taxon>Actinomycetes</taxon>
        <taxon>Kitasatosporales</taxon>
        <taxon>Streptomycetaceae</taxon>
        <taxon>Streptomyces</taxon>
    </lineage>
</organism>
<feature type="compositionally biased region" description="Basic and acidic residues" evidence="1">
    <location>
        <begin position="24"/>
        <end position="39"/>
    </location>
</feature>
<protein>
    <recommendedName>
        <fullName evidence="4">Lipoprotein</fullName>
    </recommendedName>
</protein>
<dbReference type="EMBL" id="JAVREO010000007">
    <property type="protein sequence ID" value="MDT0267459.1"/>
    <property type="molecule type" value="Genomic_DNA"/>
</dbReference>
<gene>
    <name evidence="2" type="ORF">RM844_14300</name>
</gene>
<evidence type="ECO:0000256" key="1">
    <source>
        <dbReference type="SAM" id="MobiDB-lite"/>
    </source>
</evidence>
<dbReference type="PROSITE" id="PS51257">
    <property type="entry name" value="PROKAR_LIPOPROTEIN"/>
    <property type="match status" value="1"/>
</dbReference>
<comment type="caution">
    <text evidence="2">The sequence shown here is derived from an EMBL/GenBank/DDBJ whole genome shotgun (WGS) entry which is preliminary data.</text>
</comment>
<feature type="region of interest" description="Disordered" evidence="1">
    <location>
        <begin position="17"/>
        <end position="94"/>
    </location>
</feature>
<evidence type="ECO:0008006" key="4">
    <source>
        <dbReference type="Google" id="ProtNLM"/>
    </source>
</evidence>
<evidence type="ECO:0000313" key="2">
    <source>
        <dbReference type="EMBL" id="MDT0267459.1"/>
    </source>
</evidence>
<evidence type="ECO:0000313" key="3">
    <source>
        <dbReference type="Proteomes" id="UP001183410"/>
    </source>
</evidence>